<comment type="caution">
    <text evidence="2">The sequence shown here is derived from an EMBL/GenBank/DDBJ whole genome shotgun (WGS) entry which is preliminary data.</text>
</comment>
<reference evidence="2 3" key="1">
    <citation type="journal article" date="2023" name="Nucleic Acids Res.">
        <title>The hologenome of Daphnia magna reveals possible DNA methylation and microbiome-mediated evolution of the host genome.</title>
        <authorList>
            <person name="Chaturvedi A."/>
            <person name="Li X."/>
            <person name="Dhandapani V."/>
            <person name="Marshall H."/>
            <person name="Kissane S."/>
            <person name="Cuenca-Cambronero M."/>
            <person name="Asole G."/>
            <person name="Calvet F."/>
            <person name="Ruiz-Romero M."/>
            <person name="Marangio P."/>
            <person name="Guigo R."/>
            <person name="Rago D."/>
            <person name="Mirbahai L."/>
            <person name="Eastwood N."/>
            <person name="Colbourne J.K."/>
            <person name="Zhou J."/>
            <person name="Mallon E."/>
            <person name="Orsini L."/>
        </authorList>
    </citation>
    <scope>NUCLEOTIDE SEQUENCE [LARGE SCALE GENOMIC DNA]</scope>
    <source>
        <strain evidence="2">LRV0_1</strain>
    </source>
</reference>
<dbReference type="Pfam" id="PF00958">
    <property type="entry name" value="GMP_synt_C"/>
    <property type="match status" value="1"/>
</dbReference>
<protein>
    <recommendedName>
        <fullName evidence="1">GMP synthase C-terminal domain-containing protein</fullName>
    </recommendedName>
</protein>
<accession>A0ABR0A692</accession>
<dbReference type="Gene3D" id="3.30.300.10">
    <property type="match status" value="1"/>
</dbReference>
<dbReference type="EMBL" id="JAOYFB010000036">
    <property type="protein sequence ID" value="KAK4020513.1"/>
    <property type="molecule type" value="Genomic_DNA"/>
</dbReference>
<sequence>MAIVLIPFHFYRDSSQRIPSCQRSVVVRPFLSQDFVTGLPTIPDTYLPQEVEDKMVEAVLTVPGISRVLYDRTAKPPGTTKWELFDLRSLLRQMISARSIG</sequence>
<dbReference type="InterPro" id="IPR001674">
    <property type="entry name" value="GMP_synth_C"/>
</dbReference>
<evidence type="ECO:0000259" key="1">
    <source>
        <dbReference type="Pfam" id="PF00958"/>
    </source>
</evidence>
<proteinExistence type="predicted"/>
<dbReference type="Proteomes" id="UP001234178">
    <property type="component" value="Unassembled WGS sequence"/>
</dbReference>
<feature type="domain" description="GMP synthase C-terminal" evidence="1">
    <location>
        <begin position="22"/>
        <end position="82"/>
    </location>
</feature>
<dbReference type="SUPFAM" id="SSF54810">
    <property type="entry name" value="GMP synthetase C-terminal dimerisation domain"/>
    <property type="match status" value="1"/>
</dbReference>
<organism evidence="2 3">
    <name type="scientific">Daphnia magna</name>
    <dbReference type="NCBI Taxonomy" id="35525"/>
    <lineage>
        <taxon>Eukaryota</taxon>
        <taxon>Metazoa</taxon>
        <taxon>Ecdysozoa</taxon>
        <taxon>Arthropoda</taxon>
        <taxon>Crustacea</taxon>
        <taxon>Branchiopoda</taxon>
        <taxon>Diplostraca</taxon>
        <taxon>Cladocera</taxon>
        <taxon>Anomopoda</taxon>
        <taxon>Daphniidae</taxon>
        <taxon>Daphnia</taxon>
    </lineage>
</organism>
<name>A0ABR0A692_9CRUS</name>
<evidence type="ECO:0000313" key="3">
    <source>
        <dbReference type="Proteomes" id="UP001234178"/>
    </source>
</evidence>
<keyword evidence="3" id="KW-1185">Reference proteome</keyword>
<gene>
    <name evidence="2" type="ORF">OUZ56_002481</name>
</gene>
<evidence type="ECO:0000313" key="2">
    <source>
        <dbReference type="EMBL" id="KAK4020513.1"/>
    </source>
</evidence>